<dbReference type="EMBL" id="QEAO01000010">
    <property type="protein sequence ID" value="TPX35094.1"/>
    <property type="molecule type" value="Genomic_DNA"/>
</dbReference>
<dbReference type="Pfam" id="PF10494">
    <property type="entry name" value="Stk19"/>
    <property type="match status" value="1"/>
</dbReference>
<evidence type="ECO:0000256" key="1">
    <source>
        <dbReference type="ARBA" id="ARBA00093458"/>
    </source>
</evidence>
<evidence type="ECO:0000313" key="3">
    <source>
        <dbReference type="Proteomes" id="UP000319731"/>
    </source>
</evidence>
<dbReference type="RefSeq" id="XP_031025679.1">
    <property type="nucleotide sequence ID" value="XM_031168448.1"/>
</dbReference>
<evidence type="ECO:0008006" key="4">
    <source>
        <dbReference type="Google" id="ProtNLM"/>
    </source>
</evidence>
<accession>A0A507CAW5</accession>
<evidence type="ECO:0000313" key="2">
    <source>
        <dbReference type="EMBL" id="TPX35094.1"/>
    </source>
</evidence>
<dbReference type="OrthoDB" id="10261701at2759"/>
<comment type="caution">
    <text evidence="2">The sequence shown here is derived from an EMBL/GenBank/DDBJ whole genome shotgun (WGS) entry which is preliminary data.</text>
</comment>
<dbReference type="PANTHER" id="PTHR15243:SF0">
    <property type="entry name" value="SERINE_THREONINE-PROTEIN KINASE 19"/>
    <property type="match status" value="1"/>
</dbReference>
<gene>
    <name evidence="2" type="ORF">SmJEL517_g02520</name>
</gene>
<reference evidence="2 3" key="1">
    <citation type="journal article" date="2019" name="Sci. Rep.">
        <title>Comparative genomics of chytrid fungi reveal insights into the obligate biotrophic and pathogenic lifestyle of Synchytrium endobioticum.</title>
        <authorList>
            <person name="van de Vossenberg B.T.L.H."/>
            <person name="Warris S."/>
            <person name="Nguyen H.D.T."/>
            <person name="van Gent-Pelzer M.P.E."/>
            <person name="Joly D.L."/>
            <person name="van de Geest H.C."/>
            <person name="Bonants P.J.M."/>
            <person name="Smith D.S."/>
            <person name="Levesque C.A."/>
            <person name="van der Lee T.A.J."/>
        </authorList>
    </citation>
    <scope>NUCLEOTIDE SEQUENCE [LARGE SCALE GENOMIC DNA]</scope>
    <source>
        <strain evidence="2 3">JEL517</strain>
    </source>
</reference>
<name>A0A507CAW5_9FUNG</name>
<organism evidence="2 3">
    <name type="scientific">Synchytrium microbalum</name>
    <dbReference type="NCBI Taxonomy" id="1806994"/>
    <lineage>
        <taxon>Eukaryota</taxon>
        <taxon>Fungi</taxon>
        <taxon>Fungi incertae sedis</taxon>
        <taxon>Chytridiomycota</taxon>
        <taxon>Chytridiomycota incertae sedis</taxon>
        <taxon>Chytridiomycetes</taxon>
        <taxon>Synchytriales</taxon>
        <taxon>Synchytriaceae</taxon>
        <taxon>Synchytrium</taxon>
    </lineage>
</organism>
<proteinExistence type="inferred from homology"/>
<dbReference type="AlphaFoldDB" id="A0A507CAW5"/>
<dbReference type="GeneID" id="42003745"/>
<comment type="similarity">
    <text evidence="1">Belongs to the STK19 family.</text>
</comment>
<dbReference type="Proteomes" id="UP000319731">
    <property type="component" value="Unassembled WGS sequence"/>
</dbReference>
<keyword evidence="3" id="KW-1185">Reference proteome</keyword>
<dbReference type="InterPro" id="IPR018865">
    <property type="entry name" value="STK19-like"/>
</dbReference>
<sequence length="247" mass="27446">MPATSTSKRKNTPTWASRTESLGYDPVDTLAAIGSLRAQVPVTVAPLVLVSQVYSIITSSTVVDREIDSLCKAGTLRRFRLGSGRHAVMLMTDYLDQIRETLTDLAELSQRYSAFISSATHDGVDITRAVLVDKIQTSDDDITELLKAGFLTHKSVDEYYISARSIGVYWGSYIRGRQELLLWLKRKQFRQVLQSLLEQKTLKQCLLPSKLILADLLGCGFVELVVTPMGNMIKLTRKAEEGASSSR</sequence>
<protein>
    <recommendedName>
        <fullName evidence="4">Serine/threonine-protein kinase 19</fullName>
    </recommendedName>
</protein>
<dbReference type="PANTHER" id="PTHR15243">
    <property type="entry name" value="SERINE/THREONINE-PROTEIN KINASE 19"/>
    <property type="match status" value="1"/>
</dbReference>